<gene>
    <name evidence="2" type="ORF">EI16_04745</name>
</gene>
<sequence length="270" mass="29606">MSHVRPTAVAGAFYPDDPETIESAFSQWMPRQEEHAKPSIKPLPRVLIVPHAGYVYSGEAAAKGYRLWQDSSSQIKTVVVMGPAHRVPFVGVATISSDEVATPLGNLQVDVQLRDKLLEVCPQVGVSDMANAPEHSLEVHFPFIKSLLPGVKVLPLLNGQVTASEVIDVIQNLWNEEGVYFVISSDLSHFHPYEEAQKLDGETAKAIRQGNWQVLNGEMACGYKGIQGVLGVMRDHPMMIEQVALINSGDTAGTKDRVVGYGTWAMYELQ</sequence>
<dbReference type="RefSeq" id="WP_029910043.1">
    <property type="nucleotide sequence ID" value="NZ_AP020335.1"/>
</dbReference>
<dbReference type="PANTHER" id="PTHR11060">
    <property type="entry name" value="PROTEIN MEMO1"/>
    <property type="match status" value="1"/>
</dbReference>
<dbReference type="InterPro" id="IPR002737">
    <property type="entry name" value="MEMO1_fam"/>
</dbReference>
<keyword evidence="3" id="KW-1185">Reference proteome</keyword>
<accession>A0A066ZP80</accession>
<dbReference type="NCBIfam" id="TIGR04336">
    <property type="entry name" value="AmmeMemoSam_B"/>
    <property type="match status" value="1"/>
</dbReference>
<evidence type="ECO:0008006" key="4">
    <source>
        <dbReference type="Google" id="ProtNLM"/>
    </source>
</evidence>
<evidence type="ECO:0000256" key="1">
    <source>
        <dbReference type="ARBA" id="ARBA00006315"/>
    </source>
</evidence>
<dbReference type="CDD" id="cd07361">
    <property type="entry name" value="MEMO_like"/>
    <property type="match status" value="1"/>
</dbReference>
<name>A0A066ZP80_HYDMR</name>
<dbReference type="Proteomes" id="UP000027341">
    <property type="component" value="Unassembled WGS sequence"/>
</dbReference>
<dbReference type="EMBL" id="JMIU01000001">
    <property type="protein sequence ID" value="KDN95613.1"/>
    <property type="molecule type" value="Genomic_DNA"/>
</dbReference>
<organism evidence="2 3">
    <name type="scientific">Hydrogenovibrio marinus</name>
    <dbReference type="NCBI Taxonomy" id="28885"/>
    <lineage>
        <taxon>Bacteria</taxon>
        <taxon>Pseudomonadati</taxon>
        <taxon>Pseudomonadota</taxon>
        <taxon>Gammaproteobacteria</taxon>
        <taxon>Thiotrichales</taxon>
        <taxon>Piscirickettsiaceae</taxon>
        <taxon>Hydrogenovibrio</taxon>
    </lineage>
</organism>
<dbReference type="STRING" id="28885.EI16_04745"/>
<dbReference type="AlphaFoldDB" id="A0A066ZP80"/>
<dbReference type="Pfam" id="PF01875">
    <property type="entry name" value="Memo"/>
    <property type="match status" value="1"/>
</dbReference>
<evidence type="ECO:0000313" key="2">
    <source>
        <dbReference type="EMBL" id="KDN95613.1"/>
    </source>
</evidence>
<reference evidence="2 3" key="1">
    <citation type="submission" date="2014-04" db="EMBL/GenBank/DDBJ databases">
        <title>Draft genome sequence of Hydrogenovibrio marinus MH-110, a model organism for aerobic H2 metabolism.</title>
        <authorList>
            <person name="Cha H.J."/>
            <person name="Jo B.H."/>
            <person name="Hwang B.H."/>
        </authorList>
    </citation>
    <scope>NUCLEOTIDE SEQUENCE [LARGE SCALE GENOMIC DNA]</scope>
    <source>
        <strain evidence="2 3">MH-110</strain>
    </source>
</reference>
<comment type="similarity">
    <text evidence="1">Belongs to the MEMO1 family.</text>
</comment>
<dbReference type="Gene3D" id="3.40.830.10">
    <property type="entry name" value="LigB-like"/>
    <property type="match status" value="1"/>
</dbReference>
<evidence type="ECO:0000313" key="3">
    <source>
        <dbReference type="Proteomes" id="UP000027341"/>
    </source>
</evidence>
<comment type="caution">
    <text evidence="2">The sequence shown here is derived from an EMBL/GenBank/DDBJ whole genome shotgun (WGS) entry which is preliminary data.</text>
</comment>
<proteinExistence type="inferred from homology"/>
<protein>
    <recommendedName>
        <fullName evidence="4">MEMO1 family protein</fullName>
    </recommendedName>
</protein>
<dbReference type="PANTHER" id="PTHR11060:SF0">
    <property type="entry name" value="PROTEIN MEMO1"/>
    <property type="match status" value="1"/>
</dbReference>